<organism evidence="1 2">
    <name type="scientific">Candidatus Enterovibrio escicola</name>
    <dbReference type="NCBI Taxonomy" id="1927127"/>
    <lineage>
        <taxon>Bacteria</taxon>
        <taxon>Pseudomonadati</taxon>
        <taxon>Pseudomonadota</taxon>
        <taxon>Gammaproteobacteria</taxon>
        <taxon>Vibrionales</taxon>
        <taxon>Vibrionaceae</taxon>
        <taxon>Enterovibrio</taxon>
    </lineage>
</organism>
<reference evidence="2" key="1">
    <citation type="submission" date="2017-04" db="EMBL/GenBank/DDBJ databases">
        <title>Genome evolution of the luminous symbionts of deep sea anglerfish.</title>
        <authorList>
            <person name="Hendry T.A."/>
        </authorList>
    </citation>
    <scope>NUCLEOTIDE SEQUENCE [LARGE SCALE GENOMIC DNA]</scope>
</reference>
<gene>
    <name evidence="1" type="ORF">BTN49_1760</name>
</gene>
<comment type="caution">
    <text evidence="1">The sequence shown here is derived from an EMBL/GenBank/DDBJ whole genome shotgun (WGS) entry which is preliminary data.</text>
</comment>
<dbReference type="Proteomes" id="UP000219020">
    <property type="component" value="Unassembled WGS sequence"/>
</dbReference>
<dbReference type="EMBL" id="NBYY01000016">
    <property type="protein sequence ID" value="PCS22539.1"/>
    <property type="molecule type" value="Genomic_DNA"/>
</dbReference>
<evidence type="ECO:0000313" key="2">
    <source>
        <dbReference type="Proteomes" id="UP000219020"/>
    </source>
</evidence>
<accession>A0A2A5T2Z3</accession>
<protein>
    <submittedName>
        <fullName evidence="1">Uncharacterized protein</fullName>
    </submittedName>
</protein>
<name>A0A2A5T2Z3_9GAMM</name>
<keyword evidence="2" id="KW-1185">Reference proteome</keyword>
<evidence type="ECO:0000313" key="1">
    <source>
        <dbReference type="EMBL" id="PCS22539.1"/>
    </source>
</evidence>
<proteinExistence type="predicted"/>
<sequence>MVKTQTFGILAVRFCKQLEVFRKEVNKEMHPLQMVIFWKW</sequence>
<dbReference type="AlphaFoldDB" id="A0A2A5T2Z3"/>